<feature type="short sequence motif" description="'KMSKS' region" evidence="15">
    <location>
        <begin position="637"/>
        <end position="641"/>
    </location>
</feature>
<dbReference type="SUPFAM" id="SSF52374">
    <property type="entry name" value="Nucleotidylyl transferase"/>
    <property type="match status" value="1"/>
</dbReference>
<dbReference type="PANTHER" id="PTHR42780">
    <property type="entry name" value="SOLEUCYL-TRNA SYNTHETASE"/>
    <property type="match status" value="1"/>
</dbReference>
<comment type="function">
    <text evidence="13 15">Catalyzes the attachment of isoleucine to tRNA(Ile). As IleRS can inadvertently accommodate and process structurally similar amino acids such as valine, to avoid such errors it has two additional distinct tRNA(Ile)-dependent editing activities. One activity is designated as 'pretransfer' editing and involves the hydrolysis of activated Val-AMP. The other activity is designated 'posttransfer' editing and involves deacylation of mischarged Val-tRNA(Ile).</text>
</comment>
<protein>
    <recommendedName>
        <fullName evidence="15">Isoleucine--tRNA ligase</fullName>
        <ecNumber evidence="15">6.1.1.5</ecNumber>
    </recommendedName>
    <alternativeName>
        <fullName evidence="15">Isoleucyl-tRNA synthetase</fullName>
        <shortName evidence="15">IleRS</shortName>
    </alternativeName>
</protein>
<evidence type="ECO:0000259" key="16">
    <source>
        <dbReference type="Pfam" id="PF00133"/>
    </source>
</evidence>
<dbReference type="Pfam" id="PF00133">
    <property type="entry name" value="tRNA-synt_1"/>
    <property type="match status" value="1"/>
</dbReference>
<comment type="domain">
    <text evidence="15">IleRS has two distinct active sites: one for aminoacylation and one for editing. The misactivated valine is translocated from the active site to the editing site, which sterically excludes the correctly activated isoleucine. The single editing site contains two valyl binding pockets, one specific for each substrate (Val-AMP or Val-tRNA(Ile)).</text>
</comment>
<evidence type="ECO:0000313" key="18">
    <source>
        <dbReference type="EMBL" id="AGT43288.1"/>
    </source>
</evidence>
<dbReference type="PATRIC" id="fig|1291379.3.peg.788"/>
<dbReference type="Pfam" id="PF19302">
    <property type="entry name" value="DUF5915"/>
    <property type="match status" value="1"/>
</dbReference>
<dbReference type="EMBL" id="CP004120">
    <property type="protein sequence ID" value="AGT43288.1"/>
    <property type="molecule type" value="Genomic_DNA"/>
</dbReference>
<feature type="short sequence motif" description="'HIGH' region" evidence="15">
    <location>
        <begin position="48"/>
        <end position="58"/>
    </location>
</feature>
<evidence type="ECO:0000256" key="4">
    <source>
        <dbReference type="ARBA" id="ARBA00011245"/>
    </source>
</evidence>
<dbReference type="InterPro" id="IPR009080">
    <property type="entry name" value="tRNAsynth_Ia_anticodon-bd"/>
</dbReference>
<sequence length="1107" mass="126288">MYKPVDPKTDFAKQEEEVLKFWEKNNIFKKSVEARSNNSDYVFFDGPPFATGLPHFGHFVPGTIKDIIPRYKTMKGFRVERRFGWDCHGLPVENLIEKELGLNSKTDIEKYGIDKFNEACRASVLRYVKEWKETITRLGRWVDFENDYKTMNPEYMESIWYVMKSLWEKGLLYEGYYILPYCPRCSTVLSNHELNLGGYKDVHDPAITVRFKVLSPVTNSQAGKTFIGENALPENTYLLAWTTTPWTLPSNLGLAVGADIEYALIEYEGAYYIMAVPRLEACFAKQTENKKQKEMCSCGKTAGEYKQIWTKKGSELEGLRYEPLFPYFKNLAAGEDGKNTEAGQGAFRVLIGDFVTTEDGTGIVHTAPGFGEDDNRIFKNTGVPTVCPVDAECKFTNEVPDYKGLFVKDADKAIIERLKTEEKLFKREQILHSYPHCWRCDSPLIYRAVASWFVSVEKIKNKMLSANSEITWQPEHIKSGRFGKWLEGARDWAISRNRYWGNPIPIWKCPDCGETICVGSREELKELSGIYPEDLHKHFVDKITIPCKKCSGTMRRVPEVLDCWFESGSMPYAQQHYPFENKEIFEKNFPADFISEGLDQTRGWFYTLTVLAAALFDKPAFKNCIVNGLVLAEDGKKMSKSLRNYTDPNKVISQFGADALRLFLMNSNVVKADDLKYSDEGVRDVLKGILIPFWNSYSFYVTYANIDGITPPERAKADGREDGTEKFLSGLNNPLDRWILSVTEKLIADVSTALDNYDLSQAVPPMIEYIDLLNNWYIRRSRRRFWKSENDTDKTQGYETLYRALKKFSLVAAPVIPFITEAIWQNLRTENDTVSIHLADYPEYNEKVRDNDLEFKMKTVQKCVSMGRALRYQFNLKIRQPLKALEIVTKNPQEKSVLLEMEESIIEELNIKEIIFHDKEDELVEYKAKANFKVLGKELGQKMKAAAAQIEKLSSSEIESLLEGAVLSLDIDGQTVDLTAEKIIVNRVEKENLKVLNEGTLTVALNTEITEELLLEGYIRDLVRGVQNLRKESGLAVTDRIKLYVAGTDSDGKQLLRKAFEANKTYLMAETLAVEAESVTVLPEGKASAELESGGLLWQVALEKAQG</sequence>
<name>S5ZYU2_9SPIR</name>
<dbReference type="FunFam" id="3.40.50.620:FF:000133">
    <property type="entry name" value="Isoleucyl-tRNA synthetase, cytoplasmic"/>
    <property type="match status" value="1"/>
</dbReference>
<dbReference type="STRING" id="1291379.TPE_0792"/>
<keyword evidence="7 15" id="KW-0479">Metal-binding</keyword>
<evidence type="ECO:0000256" key="10">
    <source>
        <dbReference type="ARBA" id="ARBA00022840"/>
    </source>
</evidence>
<evidence type="ECO:0000256" key="12">
    <source>
        <dbReference type="ARBA" id="ARBA00023146"/>
    </source>
</evidence>
<accession>S5ZYU2</accession>
<dbReference type="CDD" id="cd00818">
    <property type="entry name" value="IleRS_core"/>
    <property type="match status" value="1"/>
</dbReference>
<feature type="domain" description="Aminoacyl-tRNA synthetase class Ia" evidence="16">
    <location>
        <begin position="18"/>
        <end position="673"/>
    </location>
</feature>
<dbReference type="InterPro" id="IPR014729">
    <property type="entry name" value="Rossmann-like_a/b/a_fold"/>
</dbReference>
<comment type="catalytic activity">
    <reaction evidence="14 15">
        <text>tRNA(Ile) + L-isoleucine + ATP = L-isoleucyl-tRNA(Ile) + AMP + diphosphate</text>
        <dbReference type="Rhea" id="RHEA:11060"/>
        <dbReference type="Rhea" id="RHEA-COMP:9666"/>
        <dbReference type="Rhea" id="RHEA-COMP:9695"/>
        <dbReference type="ChEBI" id="CHEBI:30616"/>
        <dbReference type="ChEBI" id="CHEBI:33019"/>
        <dbReference type="ChEBI" id="CHEBI:58045"/>
        <dbReference type="ChEBI" id="CHEBI:78442"/>
        <dbReference type="ChEBI" id="CHEBI:78528"/>
        <dbReference type="ChEBI" id="CHEBI:456215"/>
        <dbReference type="EC" id="6.1.1.5"/>
    </reaction>
</comment>
<comment type="subunit">
    <text evidence="4 15">Monomer.</text>
</comment>
<keyword evidence="8 15" id="KW-0547">Nucleotide-binding</keyword>
<dbReference type="InterPro" id="IPR033709">
    <property type="entry name" value="Anticodon_Ile_ABEc"/>
</dbReference>
<dbReference type="InterPro" id="IPR002301">
    <property type="entry name" value="Ile-tRNA-ligase"/>
</dbReference>
<keyword evidence="10 15" id="KW-0067">ATP-binding</keyword>
<keyword evidence="6 15" id="KW-0436">Ligase</keyword>
<dbReference type="Pfam" id="PF08264">
    <property type="entry name" value="Anticodon_1"/>
    <property type="match status" value="1"/>
</dbReference>
<evidence type="ECO:0000256" key="15">
    <source>
        <dbReference type="HAMAP-Rule" id="MF_02003"/>
    </source>
</evidence>
<dbReference type="PANTHER" id="PTHR42780:SF1">
    <property type="entry name" value="ISOLEUCINE--TRNA LIGASE, CYTOPLASMIC"/>
    <property type="match status" value="1"/>
</dbReference>
<dbReference type="EC" id="6.1.1.5" evidence="15"/>
<dbReference type="PRINTS" id="PR00984">
    <property type="entry name" value="TRNASYNTHILE"/>
</dbReference>
<dbReference type="OrthoDB" id="9810365at2"/>
<dbReference type="GO" id="GO:0008270">
    <property type="term" value="F:zinc ion binding"/>
    <property type="evidence" value="ECO:0007669"/>
    <property type="project" value="UniProtKB-UniRule"/>
</dbReference>
<evidence type="ECO:0000256" key="8">
    <source>
        <dbReference type="ARBA" id="ARBA00022741"/>
    </source>
</evidence>
<evidence type="ECO:0000256" key="9">
    <source>
        <dbReference type="ARBA" id="ARBA00022833"/>
    </source>
</evidence>
<evidence type="ECO:0000313" key="19">
    <source>
        <dbReference type="Proteomes" id="UP000015620"/>
    </source>
</evidence>
<evidence type="ECO:0000256" key="13">
    <source>
        <dbReference type="ARBA" id="ARBA00025217"/>
    </source>
</evidence>
<comment type="cofactor">
    <cofactor evidence="1 15">
        <name>Zn(2+)</name>
        <dbReference type="ChEBI" id="CHEBI:29105"/>
    </cofactor>
</comment>
<dbReference type="GO" id="GO:0006428">
    <property type="term" value="P:isoleucyl-tRNA aminoacylation"/>
    <property type="evidence" value="ECO:0007669"/>
    <property type="project" value="UniProtKB-UniRule"/>
</dbReference>
<keyword evidence="12 15" id="KW-0030">Aminoacyl-tRNA synthetase</keyword>
<dbReference type="SUPFAM" id="SSF47323">
    <property type="entry name" value="Anticodon-binding domain of a subclass of class I aminoacyl-tRNA synthetases"/>
    <property type="match status" value="1"/>
</dbReference>
<keyword evidence="9 15" id="KW-0862">Zinc</keyword>
<dbReference type="GO" id="GO:0000049">
    <property type="term" value="F:tRNA binding"/>
    <property type="evidence" value="ECO:0007669"/>
    <property type="project" value="InterPro"/>
</dbReference>
<evidence type="ECO:0000256" key="6">
    <source>
        <dbReference type="ARBA" id="ARBA00022598"/>
    </source>
</evidence>
<dbReference type="Proteomes" id="UP000015620">
    <property type="component" value="Chromosome"/>
</dbReference>
<comment type="subcellular location">
    <subcellularLocation>
        <location evidence="2 15">Cytoplasm</location>
    </subcellularLocation>
</comment>
<dbReference type="GO" id="GO:0002161">
    <property type="term" value="F:aminoacyl-tRNA deacylase activity"/>
    <property type="evidence" value="ECO:0007669"/>
    <property type="project" value="InterPro"/>
</dbReference>
<dbReference type="RefSeq" id="WP_020964588.1">
    <property type="nucleotide sequence ID" value="NC_022097.1"/>
</dbReference>
<evidence type="ECO:0000256" key="11">
    <source>
        <dbReference type="ARBA" id="ARBA00022917"/>
    </source>
</evidence>
<dbReference type="CDD" id="cd07961">
    <property type="entry name" value="Anticodon_Ia_Ile_ABEc"/>
    <property type="match status" value="1"/>
</dbReference>
<dbReference type="SUPFAM" id="SSF50677">
    <property type="entry name" value="ValRS/IleRS/LeuRS editing domain"/>
    <property type="match status" value="1"/>
</dbReference>
<evidence type="ECO:0000256" key="2">
    <source>
        <dbReference type="ARBA" id="ARBA00004496"/>
    </source>
</evidence>
<evidence type="ECO:0000256" key="1">
    <source>
        <dbReference type="ARBA" id="ARBA00001947"/>
    </source>
</evidence>
<dbReference type="InterPro" id="IPR009008">
    <property type="entry name" value="Val/Leu/Ile-tRNA-synth_edit"/>
</dbReference>
<dbReference type="GO" id="GO:0004822">
    <property type="term" value="F:isoleucine-tRNA ligase activity"/>
    <property type="evidence" value="ECO:0007669"/>
    <property type="project" value="UniProtKB-UniRule"/>
</dbReference>
<keyword evidence="19" id="KW-1185">Reference proteome</keyword>
<comment type="similarity">
    <text evidence="3 15">Belongs to the class-I aminoacyl-tRNA synthetase family. IleS type 2 subfamily.</text>
</comment>
<feature type="binding site" evidence="15">
    <location>
        <position position="640"/>
    </location>
    <ligand>
        <name>ATP</name>
        <dbReference type="ChEBI" id="CHEBI:30616"/>
    </ligand>
</feature>
<dbReference type="KEGG" id="tped:TPE_0792"/>
<dbReference type="GO" id="GO:0005737">
    <property type="term" value="C:cytoplasm"/>
    <property type="evidence" value="ECO:0007669"/>
    <property type="project" value="UniProtKB-SubCell"/>
</dbReference>
<evidence type="ECO:0000256" key="5">
    <source>
        <dbReference type="ARBA" id="ARBA00022490"/>
    </source>
</evidence>
<dbReference type="HOGENOM" id="CLU_001493_1_1_12"/>
<dbReference type="InterPro" id="IPR023586">
    <property type="entry name" value="Ile-tRNA-ligase_type2"/>
</dbReference>
<feature type="domain" description="Methionyl/Valyl/Leucyl/Isoleucyl-tRNA synthetase anticodon-binding" evidence="17">
    <location>
        <begin position="736"/>
        <end position="884"/>
    </location>
</feature>
<dbReference type="InterPro" id="IPR002300">
    <property type="entry name" value="aa-tRNA-synth_Ia"/>
</dbReference>
<keyword evidence="11 15" id="KW-0648">Protein biosynthesis</keyword>
<keyword evidence="5 15" id="KW-0963">Cytoplasm</keyword>
<evidence type="ECO:0000256" key="7">
    <source>
        <dbReference type="ARBA" id="ARBA00022723"/>
    </source>
</evidence>
<reference evidence="18 19" key="1">
    <citation type="journal article" date="2013" name="PLoS ONE">
        <title>Genome-Wide Relatedness of Treponema pedis, from Gingiva and Necrotic Skin Lesions of Pigs, with the Human Oral Pathogen Treponema denticola.</title>
        <authorList>
            <person name="Svartstrom O."/>
            <person name="Mushtaq M."/>
            <person name="Pringle M."/>
            <person name="Segerman B."/>
        </authorList>
    </citation>
    <scope>NUCLEOTIDE SEQUENCE [LARGE SCALE GENOMIC DNA]</scope>
    <source>
        <strain evidence="18">T A4</strain>
    </source>
</reference>
<dbReference type="FunFam" id="3.40.50.620:FF:000063">
    <property type="entry name" value="Isoleucine--tRNA ligase"/>
    <property type="match status" value="1"/>
</dbReference>
<gene>
    <name evidence="15 18" type="primary">ileS</name>
    <name evidence="18" type="ORF">TPE_0792</name>
</gene>
<organism evidence="18 19">
    <name type="scientific">Treponema pedis str. T A4</name>
    <dbReference type="NCBI Taxonomy" id="1291379"/>
    <lineage>
        <taxon>Bacteria</taxon>
        <taxon>Pseudomonadati</taxon>
        <taxon>Spirochaetota</taxon>
        <taxon>Spirochaetia</taxon>
        <taxon>Spirochaetales</taxon>
        <taxon>Treponemataceae</taxon>
        <taxon>Treponema</taxon>
    </lineage>
</organism>
<dbReference type="InterPro" id="IPR013155">
    <property type="entry name" value="M/V/L/I-tRNA-synth_anticd-bd"/>
</dbReference>
<dbReference type="GeneID" id="301089450"/>
<evidence type="ECO:0000259" key="17">
    <source>
        <dbReference type="Pfam" id="PF08264"/>
    </source>
</evidence>
<dbReference type="Gene3D" id="3.40.50.620">
    <property type="entry name" value="HUPs"/>
    <property type="match status" value="2"/>
</dbReference>
<dbReference type="AlphaFoldDB" id="S5ZYU2"/>
<dbReference type="GO" id="GO:0005524">
    <property type="term" value="F:ATP binding"/>
    <property type="evidence" value="ECO:0007669"/>
    <property type="project" value="UniProtKB-UniRule"/>
</dbReference>
<proteinExistence type="inferred from homology"/>
<dbReference type="Gene3D" id="1.10.730.10">
    <property type="entry name" value="Isoleucyl-tRNA Synthetase, Domain 1"/>
    <property type="match status" value="1"/>
</dbReference>
<evidence type="ECO:0000256" key="3">
    <source>
        <dbReference type="ARBA" id="ARBA00007078"/>
    </source>
</evidence>
<dbReference type="NCBIfam" id="TIGR00392">
    <property type="entry name" value="ileS"/>
    <property type="match status" value="1"/>
</dbReference>
<evidence type="ECO:0000256" key="14">
    <source>
        <dbReference type="ARBA" id="ARBA00048359"/>
    </source>
</evidence>
<dbReference type="HAMAP" id="MF_02003">
    <property type="entry name" value="Ile_tRNA_synth_type2"/>
    <property type="match status" value="1"/>
</dbReference>